<accession>A0ABT8T1Q1</accession>
<name>A0ABT8T1Q1_9HYPH</name>
<organism evidence="3 4">
    <name type="scientific">Rhizobium oryzicola</name>
    <dbReference type="NCBI Taxonomy" id="1232668"/>
    <lineage>
        <taxon>Bacteria</taxon>
        <taxon>Pseudomonadati</taxon>
        <taxon>Pseudomonadota</taxon>
        <taxon>Alphaproteobacteria</taxon>
        <taxon>Hyphomicrobiales</taxon>
        <taxon>Rhizobiaceae</taxon>
        <taxon>Rhizobium/Agrobacterium group</taxon>
        <taxon>Rhizobium</taxon>
    </lineage>
</organism>
<dbReference type="Proteomes" id="UP001169006">
    <property type="component" value="Unassembled WGS sequence"/>
</dbReference>
<gene>
    <name evidence="3" type="ORF">Q2T52_20950</name>
</gene>
<reference evidence="3" key="2">
    <citation type="submission" date="2023-07" db="EMBL/GenBank/DDBJ databases">
        <authorList>
            <person name="Sun H."/>
        </authorList>
    </citation>
    <scope>NUCLEOTIDE SEQUENCE</scope>
    <source>
        <strain evidence="3">05753</strain>
    </source>
</reference>
<comment type="caution">
    <text evidence="3">The sequence shown here is derived from an EMBL/GenBank/DDBJ whole genome shotgun (WGS) entry which is preliminary data.</text>
</comment>
<evidence type="ECO:0000313" key="4">
    <source>
        <dbReference type="Proteomes" id="UP001169006"/>
    </source>
</evidence>
<feature type="region of interest" description="Disordered" evidence="1">
    <location>
        <begin position="148"/>
        <end position="221"/>
    </location>
</feature>
<dbReference type="RefSeq" id="WP_302078807.1">
    <property type="nucleotide sequence ID" value="NZ_JAUKWQ010000009.1"/>
</dbReference>
<reference evidence="3" key="1">
    <citation type="journal article" date="2015" name="Int. J. Syst. Evol. Microbiol.">
        <title>Rhizobium oryzicola sp. nov., potential plant-growth-promoting endophytic bacteria isolated from rice roots.</title>
        <authorList>
            <person name="Zhang X.X."/>
            <person name="Gao J.S."/>
            <person name="Cao Y.H."/>
            <person name="Sheirdil R.A."/>
            <person name="Wang X.C."/>
            <person name="Zhang L."/>
        </authorList>
    </citation>
    <scope>NUCLEOTIDE SEQUENCE</scope>
    <source>
        <strain evidence="3">05753</strain>
    </source>
</reference>
<keyword evidence="2" id="KW-0732">Signal</keyword>
<feature type="signal peptide" evidence="2">
    <location>
        <begin position="1"/>
        <end position="20"/>
    </location>
</feature>
<evidence type="ECO:0000256" key="1">
    <source>
        <dbReference type="SAM" id="MobiDB-lite"/>
    </source>
</evidence>
<proteinExistence type="predicted"/>
<keyword evidence="4" id="KW-1185">Reference proteome</keyword>
<evidence type="ECO:0000313" key="3">
    <source>
        <dbReference type="EMBL" id="MDO1584563.1"/>
    </source>
</evidence>
<sequence length="221" mass="24299">MRVRNLLLPLIAILPAAANAADNVARCQELAFRIAQAPEIIGTNGQVRSDAQALSRQEAEIRRVQAEMRRNNCNGSIINIGGDDQQDPCDEMSNTLAMMQSNRDAIKAQKQDSSQLVRKVLPEEADIRAEMARLRCSELDLSTVSIAPDPIQPKANRGSIKQIVTPSITKIEPKGPPPRQQAKDYGPPPADRPWDPSKPIRSVGPQFYPDANNLDLAHPKD</sequence>
<dbReference type="EMBL" id="JAUKWQ010000009">
    <property type="protein sequence ID" value="MDO1584563.1"/>
    <property type="molecule type" value="Genomic_DNA"/>
</dbReference>
<protein>
    <submittedName>
        <fullName evidence="3">Uncharacterized protein</fullName>
    </submittedName>
</protein>
<evidence type="ECO:0000256" key="2">
    <source>
        <dbReference type="SAM" id="SignalP"/>
    </source>
</evidence>
<feature type="chain" id="PRO_5045290376" evidence="2">
    <location>
        <begin position="21"/>
        <end position="221"/>
    </location>
</feature>